<reference evidence="2 3" key="1">
    <citation type="submission" date="2016-08" db="EMBL/GenBank/DDBJ databases">
        <authorList>
            <person name="Seilhamer J.J."/>
        </authorList>
    </citation>
    <scope>NUCLEOTIDE SEQUENCE [LARGE SCALE GENOMIC DNA]</scope>
    <source>
        <strain evidence="2 3">CFBP4641</strain>
    </source>
</reference>
<feature type="transmembrane region" description="Helical" evidence="1">
    <location>
        <begin position="92"/>
        <end position="111"/>
    </location>
</feature>
<keyword evidence="1" id="KW-1133">Transmembrane helix</keyword>
<organism evidence="2 3">
    <name type="scientific">Xanthomonas sacchari</name>
    <dbReference type="NCBI Taxonomy" id="56458"/>
    <lineage>
        <taxon>Bacteria</taxon>
        <taxon>Pseudomonadati</taxon>
        <taxon>Pseudomonadota</taxon>
        <taxon>Gammaproteobacteria</taxon>
        <taxon>Lysobacterales</taxon>
        <taxon>Lysobacteraceae</taxon>
        <taxon>Xanthomonas</taxon>
    </lineage>
</organism>
<dbReference type="Proteomes" id="UP000247346">
    <property type="component" value="Unassembled WGS sequence"/>
</dbReference>
<evidence type="ECO:0000313" key="2">
    <source>
        <dbReference type="EMBL" id="PPU82579.1"/>
    </source>
</evidence>
<name>A0A2P5Z4C4_9XANT</name>
<evidence type="ECO:0000313" key="3">
    <source>
        <dbReference type="Proteomes" id="UP000247346"/>
    </source>
</evidence>
<feature type="transmembrane region" description="Helical" evidence="1">
    <location>
        <begin position="62"/>
        <end position="86"/>
    </location>
</feature>
<protein>
    <submittedName>
        <fullName evidence="2">Uncharacterized protein</fullName>
    </submittedName>
</protein>
<comment type="caution">
    <text evidence="2">The sequence shown here is derived from an EMBL/GenBank/DDBJ whole genome shotgun (WGS) entry which is preliminary data.</text>
</comment>
<dbReference type="EMBL" id="MDEK01000008">
    <property type="protein sequence ID" value="PPU82579.1"/>
    <property type="molecule type" value="Genomic_DNA"/>
</dbReference>
<accession>A0A2P5Z4C4</accession>
<keyword evidence="1" id="KW-0812">Transmembrane</keyword>
<dbReference type="AlphaFoldDB" id="A0A2P5Z4C4"/>
<sequence>MVDTGRNTAHAVQELVGPQVMSDKSLPIVLIELAVTAVAVAGIFFALNVGQVPNCSSIERQAIFMWILPVSVTLGTGCVTELLIGMREDSGLSKAISALCAFSLALLWVIYKWKLNAISTLAC</sequence>
<feature type="transmembrane region" description="Helical" evidence="1">
    <location>
        <begin position="28"/>
        <end position="50"/>
    </location>
</feature>
<keyword evidence="1" id="KW-0472">Membrane</keyword>
<proteinExistence type="predicted"/>
<evidence type="ECO:0000256" key="1">
    <source>
        <dbReference type="SAM" id="Phobius"/>
    </source>
</evidence>
<gene>
    <name evidence="2" type="ORF">XsacCFBP4641_10470</name>
</gene>